<accession>A0ABP7HCP9</accession>
<dbReference type="SUPFAM" id="SSF46689">
    <property type="entry name" value="Homeodomain-like"/>
    <property type="match status" value="1"/>
</dbReference>
<evidence type="ECO:0000256" key="3">
    <source>
        <dbReference type="ARBA" id="ARBA00023163"/>
    </source>
</evidence>
<evidence type="ECO:0000256" key="4">
    <source>
        <dbReference type="PROSITE-ProRule" id="PRU00335"/>
    </source>
</evidence>
<evidence type="ECO:0000313" key="7">
    <source>
        <dbReference type="Proteomes" id="UP001500888"/>
    </source>
</evidence>
<organism evidence="6 7">
    <name type="scientific">Sphaerisporangium flaviroseum</name>
    <dbReference type="NCBI Taxonomy" id="509199"/>
    <lineage>
        <taxon>Bacteria</taxon>
        <taxon>Bacillati</taxon>
        <taxon>Actinomycetota</taxon>
        <taxon>Actinomycetes</taxon>
        <taxon>Streptosporangiales</taxon>
        <taxon>Streptosporangiaceae</taxon>
        <taxon>Sphaerisporangium</taxon>
    </lineage>
</organism>
<dbReference type="EMBL" id="BAAAZR010000001">
    <property type="protein sequence ID" value="GAA3789676.1"/>
    <property type="molecule type" value="Genomic_DNA"/>
</dbReference>
<comment type="caution">
    <text evidence="6">The sequence shown here is derived from an EMBL/GenBank/DDBJ whole genome shotgun (WGS) entry which is preliminary data.</text>
</comment>
<proteinExistence type="predicted"/>
<feature type="DNA-binding region" description="H-T-H motif" evidence="4">
    <location>
        <begin position="34"/>
        <end position="53"/>
    </location>
</feature>
<dbReference type="InterPro" id="IPR001647">
    <property type="entry name" value="HTH_TetR"/>
</dbReference>
<dbReference type="PROSITE" id="PS50977">
    <property type="entry name" value="HTH_TETR_2"/>
    <property type="match status" value="1"/>
</dbReference>
<keyword evidence="2 4" id="KW-0238">DNA-binding</keyword>
<protein>
    <submittedName>
        <fullName evidence="6">TetR/AcrR family transcriptional regulator</fullName>
    </submittedName>
</protein>
<evidence type="ECO:0000256" key="1">
    <source>
        <dbReference type="ARBA" id="ARBA00023015"/>
    </source>
</evidence>
<dbReference type="Proteomes" id="UP001500888">
    <property type="component" value="Unassembled WGS sequence"/>
</dbReference>
<dbReference type="InterPro" id="IPR050109">
    <property type="entry name" value="HTH-type_TetR-like_transc_reg"/>
</dbReference>
<evidence type="ECO:0000259" key="5">
    <source>
        <dbReference type="PROSITE" id="PS50977"/>
    </source>
</evidence>
<dbReference type="PANTHER" id="PTHR30055:SF234">
    <property type="entry name" value="HTH-TYPE TRANSCRIPTIONAL REGULATOR BETI"/>
    <property type="match status" value="1"/>
</dbReference>
<evidence type="ECO:0000313" key="6">
    <source>
        <dbReference type="EMBL" id="GAA3789676.1"/>
    </source>
</evidence>
<dbReference type="PROSITE" id="PS01081">
    <property type="entry name" value="HTH_TETR_1"/>
    <property type="match status" value="1"/>
</dbReference>
<feature type="domain" description="HTH tetR-type" evidence="5">
    <location>
        <begin position="11"/>
        <end position="71"/>
    </location>
</feature>
<dbReference type="PANTHER" id="PTHR30055">
    <property type="entry name" value="HTH-TYPE TRANSCRIPTIONAL REGULATOR RUTR"/>
    <property type="match status" value="1"/>
</dbReference>
<evidence type="ECO:0000256" key="2">
    <source>
        <dbReference type="ARBA" id="ARBA00023125"/>
    </source>
</evidence>
<reference evidence="7" key="1">
    <citation type="journal article" date="2019" name="Int. J. Syst. Evol. Microbiol.">
        <title>The Global Catalogue of Microorganisms (GCM) 10K type strain sequencing project: providing services to taxonomists for standard genome sequencing and annotation.</title>
        <authorList>
            <consortium name="The Broad Institute Genomics Platform"/>
            <consortium name="The Broad Institute Genome Sequencing Center for Infectious Disease"/>
            <person name="Wu L."/>
            <person name="Ma J."/>
        </authorList>
    </citation>
    <scope>NUCLEOTIDE SEQUENCE [LARGE SCALE GENOMIC DNA]</scope>
    <source>
        <strain evidence="7">JCM 16908</strain>
    </source>
</reference>
<dbReference type="Pfam" id="PF00440">
    <property type="entry name" value="TetR_N"/>
    <property type="match status" value="1"/>
</dbReference>
<name>A0ABP7HCP9_9ACTN</name>
<sequence length="190" mass="20936">MPTHVRRLRRGERREQILAAATRAFARSGFAATSLDDIVGEAGISRAILYRHFDSKTDMYRAVLDRTCGRLERTFHAGEYAMDSVAALIRAAADDPDGFRLLFRYAVREPEFRDLTDSFAAAAIGIARHSLAAMLPDGPWTAWAAQLVPAVVIEAVIAWLDAGQPDPDQAAERIMHAVQGVIEAVRHRPA</sequence>
<dbReference type="PRINTS" id="PR00455">
    <property type="entry name" value="HTHTETR"/>
</dbReference>
<gene>
    <name evidence="6" type="ORF">GCM10022226_05560</name>
</gene>
<dbReference type="Gene3D" id="1.10.357.10">
    <property type="entry name" value="Tetracycline Repressor, domain 2"/>
    <property type="match status" value="1"/>
</dbReference>
<keyword evidence="1" id="KW-0805">Transcription regulation</keyword>
<keyword evidence="7" id="KW-1185">Reference proteome</keyword>
<dbReference type="InterPro" id="IPR023772">
    <property type="entry name" value="DNA-bd_HTH_TetR-type_CS"/>
</dbReference>
<keyword evidence="3" id="KW-0804">Transcription</keyword>
<dbReference type="InterPro" id="IPR009057">
    <property type="entry name" value="Homeodomain-like_sf"/>
</dbReference>